<sequence length="82" mass="9238">MDLPLKEKNELSPLARAIEVSDQKDGRRQPWKAALEAEKKAKEDGTWDQIVDVSKNYPDFDTVPGTSRPTNISSPERPVDKC</sequence>
<reference evidence="2 3" key="1">
    <citation type="journal article" date="2018" name="PLoS Genet.">
        <title>Repeat elements organise 3D genome structure and mediate transcription in the filamentous fungus Epichloe festucae.</title>
        <authorList>
            <person name="Winter D.J."/>
            <person name="Ganley A.R.D."/>
            <person name="Young C.A."/>
            <person name="Liachko I."/>
            <person name="Schardl C.L."/>
            <person name="Dupont P.Y."/>
            <person name="Berry D."/>
            <person name="Ram A."/>
            <person name="Scott B."/>
            <person name="Cox M.P."/>
        </authorList>
    </citation>
    <scope>NUCLEOTIDE SEQUENCE [LARGE SCALE GENOMIC DNA]</scope>
    <source>
        <strain evidence="2 3">Fl1</strain>
    </source>
</reference>
<keyword evidence="3" id="KW-1185">Reference proteome</keyword>
<feature type="region of interest" description="Disordered" evidence="1">
    <location>
        <begin position="56"/>
        <end position="82"/>
    </location>
</feature>
<protein>
    <submittedName>
        <fullName evidence="2">Uncharacterized protein</fullName>
    </submittedName>
</protein>
<evidence type="ECO:0000313" key="3">
    <source>
        <dbReference type="Proteomes" id="UP000594364"/>
    </source>
</evidence>
<organism evidence="2 3">
    <name type="scientific">Epichloe festucae (strain Fl1)</name>
    <dbReference type="NCBI Taxonomy" id="877507"/>
    <lineage>
        <taxon>Eukaryota</taxon>
        <taxon>Fungi</taxon>
        <taxon>Dikarya</taxon>
        <taxon>Ascomycota</taxon>
        <taxon>Pezizomycotina</taxon>
        <taxon>Sordariomycetes</taxon>
        <taxon>Hypocreomycetidae</taxon>
        <taxon>Hypocreales</taxon>
        <taxon>Clavicipitaceae</taxon>
        <taxon>Epichloe</taxon>
    </lineage>
</organism>
<accession>A0A7S9KNY8</accession>
<dbReference type="EMBL" id="CP031386">
    <property type="protein sequence ID" value="QPG96275.1"/>
    <property type="molecule type" value="Genomic_DNA"/>
</dbReference>
<evidence type="ECO:0000313" key="2">
    <source>
        <dbReference type="EMBL" id="QPG96275.1"/>
    </source>
</evidence>
<proteinExistence type="predicted"/>
<name>A0A7S9KNY8_EPIFF</name>
<feature type="compositionally biased region" description="Polar residues" evidence="1">
    <location>
        <begin position="64"/>
        <end position="74"/>
    </location>
</feature>
<dbReference type="AlphaFoldDB" id="A0A7S9KNY8"/>
<dbReference type="Proteomes" id="UP000594364">
    <property type="component" value="Chromosome 2"/>
</dbReference>
<gene>
    <name evidence="2" type="ORF">C2857_003718</name>
</gene>
<evidence type="ECO:0000256" key="1">
    <source>
        <dbReference type="SAM" id="MobiDB-lite"/>
    </source>
</evidence>